<keyword evidence="5" id="KW-0297">G-protein coupled receptor</keyword>
<feature type="transmembrane region" description="Helical" evidence="10">
    <location>
        <begin position="220"/>
        <end position="244"/>
    </location>
</feature>
<feature type="domain" description="G-protein coupled receptors family 1 profile" evidence="11">
    <location>
        <begin position="35"/>
        <end position="275"/>
    </location>
</feature>
<keyword evidence="13" id="KW-1185">Reference proteome</keyword>
<dbReference type="PANTHER" id="PTHR24246">
    <property type="entry name" value="OLFACTORY RECEPTOR AND ADENOSINE RECEPTOR"/>
    <property type="match status" value="1"/>
</dbReference>
<dbReference type="CDD" id="cd00637">
    <property type="entry name" value="7tm_classA_rhodopsin-like"/>
    <property type="match status" value="1"/>
</dbReference>
<evidence type="ECO:0000259" key="11">
    <source>
        <dbReference type="PROSITE" id="PS50262"/>
    </source>
</evidence>
<dbReference type="InterPro" id="IPR000276">
    <property type="entry name" value="GPCR_Rhodpsn"/>
</dbReference>
<dbReference type="SUPFAM" id="SSF81321">
    <property type="entry name" value="Family A G protein-coupled receptor-like"/>
    <property type="match status" value="1"/>
</dbReference>
<comment type="caution">
    <text evidence="12">The sequence shown here is derived from an EMBL/GenBank/DDBJ whole genome shotgun (WGS) entry which is preliminary data.</text>
</comment>
<keyword evidence="7 12" id="KW-0675">Receptor</keyword>
<evidence type="ECO:0000256" key="3">
    <source>
        <dbReference type="ARBA" id="ARBA00022692"/>
    </source>
</evidence>
<feature type="transmembrane region" description="Helical" evidence="10">
    <location>
        <begin position="256"/>
        <end position="277"/>
    </location>
</feature>
<evidence type="ECO:0000256" key="9">
    <source>
        <dbReference type="ARBA" id="ARBA00023224"/>
    </source>
</evidence>
<evidence type="ECO:0000256" key="1">
    <source>
        <dbReference type="ARBA" id="ARBA00004651"/>
    </source>
</evidence>
<name>A0AAD9VBX0_ACRCE</name>
<evidence type="ECO:0000256" key="10">
    <source>
        <dbReference type="SAM" id="Phobius"/>
    </source>
</evidence>
<feature type="transmembrane region" description="Helical" evidence="10">
    <location>
        <begin position="18"/>
        <end position="44"/>
    </location>
</feature>
<dbReference type="Gene3D" id="1.20.1070.10">
    <property type="entry name" value="Rhodopsin 7-helix transmembrane proteins"/>
    <property type="match status" value="1"/>
</dbReference>
<accession>A0AAD9VBX0</accession>
<dbReference type="InterPro" id="IPR017452">
    <property type="entry name" value="GPCR_Rhodpsn_7TM"/>
</dbReference>
<evidence type="ECO:0000256" key="5">
    <source>
        <dbReference type="ARBA" id="ARBA00023040"/>
    </source>
</evidence>
<dbReference type="PRINTS" id="PR00237">
    <property type="entry name" value="GPCRRHODOPSN"/>
</dbReference>
<evidence type="ECO:0000313" key="12">
    <source>
        <dbReference type="EMBL" id="KAK2568397.1"/>
    </source>
</evidence>
<evidence type="ECO:0000313" key="13">
    <source>
        <dbReference type="Proteomes" id="UP001249851"/>
    </source>
</evidence>
<evidence type="ECO:0000256" key="6">
    <source>
        <dbReference type="ARBA" id="ARBA00023136"/>
    </source>
</evidence>
<feature type="transmembrane region" description="Helical" evidence="10">
    <location>
        <begin position="139"/>
        <end position="158"/>
    </location>
</feature>
<dbReference type="AlphaFoldDB" id="A0AAD9VBX0"/>
<dbReference type="GO" id="GO:0004930">
    <property type="term" value="F:G protein-coupled receptor activity"/>
    <property type="evidence" value="ECO:0007669"/>
    <property type="project" value="UniProtKB-KW"/>
</dbReference>
<sequence>MINSSNTTQQPSLGKIEAMVWCIVFGLEASVILAFNVITITVFLKYKRLRKHSSILLTNLAINDVLVALIPVVGWMYYIGADSKLWTDRLKTSLPITITYSSIDIAAGVGSITNHGCIAVERFIATLWPFRYKRDKGKLNTYLIISSWVCALVIPTVTKMGFHVLHSVTFAFFVWMPFLLILLLVIFIAYSFLLSRMRNIGRKLYQNAAERRDNMRGNRFTITAFIVTAASFLAWLPFIVMSAINLVTHTNHQVPIVTPVKFLHFFNSLINPIVYWYRIPLFKEAVYALFSNRCRRQRNGFPDNPGNTFISNKHPGLNFAESQI</sequence>
<proteinExistence type="predicted"/>
<organism evidence="12 13">
    <name type="scientific">Acropora cervicornis</name>
    <name type="common">Staghorn coral</name>
    <dbReference type="NCBI Taxonomy" id="6130"/>
    <lineage>
        <taxon>Eukaryota</taxon>
        <taxon>Metazoa</taxon>
        <taxon>Cnidaria</taxon>
        <taxon>Anthozoa</taxon>
        <taxon>Hexacorallia</taxon>
        <taxon>Scleractinia</taxon>
        <taxon>Astrocoeniina</taxon>
        <taxon>Acroporidae</taxon>
        <taxon>Acropora</taxon>
    </lineage>
</organism>
<gene>
    <name evidence="12" type="ORF">P5673_007427</name>
</gene>
<feature type="transmembrane region" description="Helical" evidence="10">
    <location>
        <begin position="56"/>
        <end position="78"/>
    </location>
</feature>
<evidence type="ECO:0000256" key="2">
    <source>
        <dbReference type="ARBA" id="ARBA00022475"/>
    </source>
</evidence>
<keyword evidence="3 10" id="KW-0812">Transmembrane</keyword>
<dbReference type="Proteomes" id="UP001249851">
    <property type="component" value="Unassembled WGS sequence"/>
</dbReference>
<protein>
    <submittedName>
        <fullName evidence="12">Trace amine-associated receptor 7e</fullName>
    </submittedName>
</protein>
<feature type="transmembrane region" description="Helical" evidence="10">
    <location>
        <begin position="170"/>
        <end position="193"/>
    </location>
</feature>
<dbReference type="Pfam" id="PF00001">
    <property type="entry name" value="7tm_1"/>
    <property type="match status" value="1"/>
</dbReference>
<dbReference type="GO" id="GO:0005886">
    <property type="term" value="C:plasma membrane"/>
    <property type="evidence" value="ECO:0007669"/>
    <property type="project" value="UniProtKB-SubCell"/>
</dbReference>
<evidence type="ECO:0000256" key="4">
    <source>
        <dbReference type="ARBA" id="ARBA00022989"/>
    </source>
</evidence>
<dbReference type="EMBL" id="JARQWQ010000012">
    <property type="protein sequence ID" value="KAK2568397.1"/>
    <property type="molecule type" value="Genomic_DNA"/>
</dbReference>
<keyword evidence="9" id="KW-0807">Transducer</keyword>
<evidence type="ECO:0000256" key="7">
    <source>
        <dbReference type="ARBA" id="ARBA00023170"/>
    </source>
</evidence>
<reference evidence="12" key="2">
    <citation type="journal article" date="2023" name="Science">
        <title>Genomic signatures of disease resistance in endangered staghorn corals.</title>
        <authorList>
            <person name="Vollmer S.V."/>
            <person name="Selwyn J.D."/>
            <person name="Despard B.A."/>
            <person name="Roesel C.L."/>
        </authorList>
    </citation>
    <scope>NUCLEOTIDE SEQUENCE</scope>
    <source>
        <strain evidence="12">K2</strain>
    </source>
</reference>
<comment type="subcellular location">
    <subcellularLocation>
        <location evidence="1">Cell membrane</location>
        <topology evidence="1">Multi-pass membrane protein</topology>
    </subcellularLocation>
</comment>
<reference evidence="12" key="1">
    <citation type="journal article" date="2023" name="G3 (Bethesda)">
        <title>Whole genome assembly and annotation of the endangered Caribbean coral Acropora cervicornis.</title>
        <authorList>
            <person name="Selwyn J.D."/>
            <person name="Vollmer S.V."/>
        </authorList>
    </citation>
    <scope>NUCLEOTIDE SEQUENCE</scope>
    <source>
        <strain evidence="12">K2</strain>
    </source>
</reference>
<keyword evidence="8" id="KW-0325">Glycoprotein</keyword>
<keyword evidence="2" id="KW-1003">Cell membrane</keyword>
<dbReference type="PROSITE" id="PS50262">
    <property type="entry name" value="G_PROTEIN_RECEP_F1_2"/>
    <property type="match status" value="1"/>
</dbReference>
<keyword evidence="6 10" id="KW-0472">Membrane</keyword>
<evidence type="ECO:0000256" key="8">
    <source>
        <dbReference type="ARBA" id="ARBA00023180"/>
    </source>
</evidence>
<dbReference type="PANTHER" id="PTHR24246:SF27">
    <property type="entry name" value="ADENOSINE RECEPTOR, ISOFORM A"/>
    <property type="match status" value="1"/>
</dbReference>
<keyword evidence="4 10" id="KW-1133">Transmembrane helix</keyword>